<reference evidence="1 2" key="1">
    <citation type="submission" date="2019-04" db="EMBL/GenBank/DDBJ databases">
        <title>Fungal friends and foes A comparative genomics study of 23 Aspergillus species from section Flavi.</title>
        <authorList>
            <consortium name="DOE Joint Genome Institute"/>
            <person name="Kjaerbolling I."/>
            <person name="Vesth T.C."/>
            <person name="Frisvad J.C."/>
            <person name="Nybo J.L."/>
            <person name="Theobald S."/>
            <person name="Kildgaard S."/>
            <person name="Petersen T.I."/>
            <person name="Kuo A."/>
            <person name="Sato A."/>
            <person name="Lyhne E.K."/>
            <person name="Kogle M.E."/>
            <person name="Wiebenga A."/>
            <person name="Kun R.S."/>
            <person name="Lubbers R.J."/>
            <person name="Makela M.R."/>
            <person name="Barry K."/>
            <person name="Chovatia M."/>
            <person name="Clum A."/>
            <person name="Daum C."/>
            <person name="Haridas S."/>
            <person name="He G."/>
            <person name="LaButti K."/>
            <person name="Lipzen A."/>
            <person name="Mondo S."/>
            <person name="Pangilinan J."/>
            <person name="Riley R."/>
            <person name="Salamov A."/>
            <person name="Simmons B.A."/>
            <person name="Magnuson J.K."/>
            <person name="Henrissat B."/>
            <person name="Mortensen U.H."/>
            <person name="Larsen T.O."/>
            <person name="De vries R.P."/>
            <person name="Grigoriev I.V."/>
            <person name="Machida M."/>
            <person name="Baker S.E."/>
            <person name="Andersen M.R."/>
        </authorList>
    </citation>
    <scope>NUCLEOTIDE SEQUENCE [LARGE SCALE GENOMIC DNA]</scope>
    <source>
        <strain evidence="1 2">CBS 117635</strain>
    </source>
</reference>
<proteinExistence type="predicted"/>
<dbReference type="Proteomes" id="UP000326289">
    <property type="component" value="Unassembled WGS sequence"/>
</dbReference>
<dbReference type="EMBL" id="ML732830">
    <property type="protein sequence ID" value="KAB8270430.1"/>
    <property type="molecule type" value="Genomic_DNA"/>
</dbReference>
<protein>
    <submittedName>
        <fullName evidence="1">Uncharacterized protein</fullName>
    </submittedName>
</protein>
<gene>
    <name evidence="1" type="ORF">BDV30DRAFT_165834</name>
</gene>
<keyword evidence="2" id="KW-1185">Reference proteome</keyword>
<name>A0A5N6IWX4_9EURO</name>
<evidence type="ECO:0000313" key="2">
    <source>
        <dbReference type="Proteomes" id="UP000326289"/>
    </source>
</evidence>
<sequence length="111" mass="12796">MDLQRAWLGGHLSQDQKIRLVREIAGYIDQLRSLEPPQKEIVGSASLEAGLDYRIGFFPFGPFYGHEEFIASFGKVSLWRTPLKYLAKRLPTAIPKLFCPRRSLPAKYHHR</sequence>
<organism evidence="1 2">
    <name type="scientific">Aspergillus minisclerotigenes</name>
    <dbReference type="NCBI Taxonomy" id="656917"/>
    <lineage>
        <taxon>Eukaryota</taxon>
        <taxon>Fungi</taxon>
        <taxon>Dikarya</taxon>
        <taxon>Ascomycota</taxon>
        <taxon>Pezizomycotina</taxon>
        <taxon>Eurotiomycetes</taxon>
        <taxon>Eurotiomycetidae</taxon>
        <taxon>Eurotiales</taxon>
        <taxon>Aspergillaceae</taxon>
        <taxon>Aspergillus</taxon>
        <taxon>Aspergillus subgen. Circumdati</taxon>
    </lineage>
</organism>
<dbReference type="AlphaFoldDB" id="A0A5N6IWX4"/>
<evidence type="ECO:0000313" key="1">
    <source>
        <dbReference type="EMBL" id="KAB8270430.1"/>
    </source>
</evidence>
<accession>A0A5N6IWX4</accession>